<dbReference type="Pfam" id="PF00440">
    <property type="entry name" value="TetR_N"/>
    <property type="match status" value="1"/>
</dbReference>
<dbReference type="PRINTS" id="PR00455">
    <property type="entry name" value="HTHTETR"/>
</dbReference>
<dbReference type="PANTHER" id="PTHR43479:SF11">
    <property type="entry name" value="ACREF_ENVCD OPERON REPRESSOR-RELATED"/>
    <property type="match status" value="1"/>
</dbReference>
<dbReference type="PANTHER" id="PTHR43479">
    <property type="entry name" value="ACREF/ENVCD OPERON REPRESSOR-RELATED"/>
    <property type="match status" value="1"/>
</dbReference>
<dbReference type="InterPro" id="IPR050624">
    <property type="entry name" value="HTH-type_Tx_Regulator"/>
</dbReference>
<organism evidence="4 5">
    <name type="scientific">Paenibacillus antibioticophila</name>
    <dbReference type="NCBI Taxonomy" id="1274374"/>
    <lineage>
        <taxon>Bacteria</taxon>
        <taxon>Bacillati</taxon>
        <taxon>Bacillota</taxon>
        <taxon>Bacilli</taxon>
        <taxon>Bacillales</taxon>
        <taxon>Paenibacillaceae</taxon>
        <taxon>Paenibacillus</taxon>
    </lineage>
</organism>
<keyword evidence="5" id="KW-1185">Reference proteome</keyword>
<dbReference type="GO" id="GO:0003677">
    <property type="term" value="F:DNA binding"/>
    <property type="evidence" value="ECO:0007669"/>
    <property type="project" value="UniProtKB-UniRule"/>
</dbReference>
<dbReference type="InterPro" id="IPR001647">
    <property type="entry name" value="HTH_TetR"/>
</dbReference>
<evidence type="ECO:0000259" key="3">
    <source>
        <dbReference type="PROSITE" id="PS50977"/>
    </source>
</evidence>
<dbReference type="PROSITE" id="PS50977">
    <property type="entry name" value="HTH_TETR_2"/>
    <property type="match status" value="1"/>
</dbReference>
<dbReference type="Proteomes" id="UP000681162">
    <property type="component" value="Unassembled WGS sequence"/>
</dbReference>
<reference evidence="4 5" key="1">
    <citation type="submission" date="2021-03" db="EMBL/GenBank/DDBJ databases">
        <title>Antimicrobial resistance genes in bacteria isolated from Japanese honey, and their potential for conferring macrolide and lincosamide resistance in the American foulbrood pathogen Paenibacillus larvae.</title>
        <authorList>
            <person name="Okamoto M."/>
            <person name="Kumagai M."/>
            <person name="Kanamori H."/>
            <person name="Takamatsu D."/>
        </authorList>
    </citation>
    <scope>NUCLEOTIDE SEQUENCE [LARGE SCALE GENOMIC DNA]</scope>
    <source>
        <strain evidence="4 5">J41TS12</strain>
    </source>
</reference>
<comment type="caution">
    <text evidence="4">The sequence shown here is derived from an EMBL/GenBank/DDBJ whole genome shotgun (WGS) entry which is preliminary data.</text>
</comment>
<evidence type="ECO:0000313" key="5">
    <source>
        <dbReference type="Proteomes" id="UP000681162"/>
    </source>
</evidence>
<evidence type="ECO:0000256" key="2">
    <source>
        <dbReference type="PROSITE-ProRule" id="PRU00335"/>
    </source>
</evidence>
<name>A0A919XS88_9BACL</name>
<protein>
    <submittedName>
        <fullName evidence="4">TetR family transcriptional regulator</fullName>
    </submittedName>
</protein>
<dbReference type="Gene3D" id="1.10.357.10">
    <property type="entry name" value="Tetracycline Repressor, domain 2"/>
    <property type="match status" value="1"/>
</dbReference>
<proteinExistence type="predicted"/>
<dbReference type="EMBL" id="BORR01000011">
    <property type="protein sequence ID" value="GIO38282.1"/>
    <property type="molecule type" value="Genomic_DNA"/>
</dbReference>
<dbReference type="RefSeq" id="WP_212940409.1">
    <property type="nucleotide sequence ID" value="NZ_BORR01000011.1"/>
</dbReference>
<accession>A0A919XS88</accession>
<dbReference type="Pfam" id="PF21303">
    <property type="entry name" value="TetR_C_39"/>
    <property type="match status" value="1"/>
</dbReference>
<dbReference type="InterPro" id="IPR049149">
    <property type="entry name" value="TetR/AcrR_C"/>
</dbReference>
<feature type="DNA-binding region" description="H-T-H motif" evidence="2">
    <location>
        <begin position="31"/>
        <end position="50"/>
    </location>
</feature>
<dbReference type="SUPFAM" id="SSF46689">
    <property type="entry name" value="Homeodomain-like"/>
    <property type="match status" value="1"/>
</dbReference>
<evidence type="ECO:0000313" key="4">
    <source>
        <dbReference type="EMBL" id="GIO38282.1"/>
    </source>
</evidence>
<feature type="domain" description="HTH tetR-type" evidence="3">
    <location>
        <begin position="8"/>
        <end position="68"/>
    </location>
</feature>
<keyword evidence="1 2" id="KW-0238">DNA-binding</keyword>
<gene>
    <name evidence="4" type="ORF">J41TS12_31430</name>
</gene>
<dbReference type="InterPro" id="IPR009057">
    <property type="entry name" value="Homeodomain-like_sf"/>
</dbReference>
<sequence length="216" mass="24476">MARNKHPEQTLEQILSVSAKLFTEKSYEKTSIQDIIDALGMSKGAIYHHFKSKEEILEAVMDQQFSYAAEMLNHLIVNTEAPNARLKLIQILENVLADPKAHTLDKVLSHQIKNPQFVLTGMKNGVEKDAPIIAQIMIQGQEDGSITTEFPYECAEVFMLLINIWINPTLFRRNRAETISRLTFLQQMMRSLGADIISDQLLQKVAEHHASIGGYQ</sequence>
<evidence type="ECO:0000256" key="1">
    <source>
        <dbReference type="ARBA" id="ARBA00023125"/>
    </source>
</evidence>
<dbReference type="AlphaFoldDB" id="A0A919XS88"/>